<protein>
    <recommendedName>
        <fullName evidence="3">Alcohol acetyltransferase</fullName>
    </recommendedName>
</protein>
<dbReference type="Gene3D" id="3.30.559.10">
    <property type="entry name" value="Chloramphenicol acetyltransferase-like domain"/>
    <property type="match status" value="1"/>
</dbReference>
<dbReference type="InterPro" id="IPR052058">
    <property type="entry name" value="Alcohol_O-acetyltransferase"/>
</dbReference>
<dbReference type="InterPro" id="IPR010828">
    <property type="entry name" value="Atf2/Sli1-like"/>
</dbReference>
<dbReference type="EMBL" id="VXIS01000058">
    <property type="protein sequence ID" value="KAA8909406.1"/>
    <property type="molecule type" value="Genomic_DNA"/>
</dbReference>
<evidence type="ECO:0000313" key="2">
    <source>
        <dbReference type="Proteomes" id="UP000326924"/>
    </source>
</evidence>
<dbReference type="PANTHER" id="PTHR28037:SF1">
    <property type="entry name" value="ALCOHOL O-ACETYLTRANSFERASE 1-RELATED"/>
    <property type="match status" value="1"/>
</dbReference>
<name>A0A5J5F1M2_9PEZI</name>
<gene>
    <name evidence="1" type="ORF">FN846DRAFT_617663</name>
</gene>
<dbReference type="SUPFAM" id="SSF52777">
    <property type="entry name" value="CoA-dependent acyltransferases"/>
    <property type="match status" value="1"/>
</dbReference>
<dbReference type="OrthoDB" id="2150604at2759"/>
<dbReference type="PANTHER" id="PTHR28037">
    <property type="entry name" value="ALCOHOL O-ACETYLTRANSFERASE 1-RELATED"/>
    <property type="match status" value="1"/>
</dbReference>
<dbReference type="Pfam" id="PF07247">
    <property type="entry name" value="AATase"/>
    <property type="match status" value="1"/>
</dbReference>
<dbReference type="InterPro" id="IPR023213">
    <property type="entry name" value="CAT-like_dom_sf"/>
</dbReference>
<dbReference type="InParanoid" id="A0A5J5F1M2"/>
<dbReference type="Proteomes" id="UP000326924">
    <property type="component" value="Unassembled WGS sequence"/>
</dbReference>
<sequence>MTPLRPLGALERWSAVRHDLGYHNSVSLLTTLSPSIILTRSTVFTALQHCISTHAVLSVTITPNGTSFSRLHLVDVAKTFTLTLGALEDSEVEGVLEEEASTGFSSGGVCWRMRVWMGGKEGKGEGGRVLFSWHHAVMDGEAGMLVVRTFMSAVLGPSPPHSPRQPELLPPIEDLLPLAVSWHTLLSKLPLPSWPTSAPTWTGPRITLSRFRTGIKLLKLGAAQMQTLRTRCRSEGTSITAFLHTVVAVAIMALEPNHAVGGSIAISLRRYLPLSAPLVGVMASSVDHIHSPFHSPQSATMPTASAIFSRARAVTTTITTSLSAGPADCKIALLRYTRDMTKYVEGREGKLRELGYGISNLGVVDVPGATEVVFCQSASPLGNAVDFCVVAGGQGECVLAAAYTLGAGMSRAWVEGVMAAVGEVVEEAVVF</sequence>
<evidence type="ECO:0008006" key="3">
    <source>
        <dbReference type="Google" id="ProtNLM"/>
    </source>
</evidence>
<dbReference type="GO" id="GO:0008080">
    <property type="term" value="F:N-acetyltransferase activity"/>
    <property type="evidence" value="ECO:0007669"/>
    <property type="project" value="TreeGrafter"/>
</dbReference>
<dbReference type="AlphaFoldDB" id="A0A5J5F1M2"/>
<keyword evidence="2" id="KW-1185">Reference proteome</keyword>
<organism evidence="1 2">
    <name type="scientific">Sphaerosporella brunnea</name>
    <dbReference type="NCBI Taxonomy" id="1250544"/>
    <lineage>
        <taxon>Eukaryota</taxon>
        <taxon>Fungi</taxon>
        <taxon>Dikarya</taxon>
        <taxon>Ascomycota</taxon>
        <taxon>Pezizomycotina</taxon>
        <taxon>Pezizomycetes</taxon>
        <taxon>Pezizales</taxon>
        <taxon>Pyronemataceae</taxon>
        <taxon>Sphaerosporella</taxon>
    </lineage>
</organism>
<accession>A0A5J5F1M2</accession>
<evidence type="ECO:0000313" key="1">
    <source>
        <dbReference type="EMBL" id="KAA8909406.1"/>
    </source>
</evidence>
<reference evidence="1 2" key="1">
    <citation type="submission" date="2019-09" db="EMBL/GenBank/DDBJ databases">
        <title>Draft genome of the ectomycorrhizal ascomycete Sphaerosporella brunnea.</title>
        <authorList>
            <consortium name="DOE Joint Genome Institute"/>
            <person name="Benucci G.M."/>
            <person name="Marozzi G."/>
            <person name="Antonielli L."/>
            <person name="Sanchez S."/>
            <person name="Marco P."/>
            <person name="Wang X."/>
            <person name="Falini L.B."/>
            <person name="Barry K."/>
            <person name="Haridas S."/>
            <person name="Lipzen A."/>
            <person name="Labutti K."/>
            <person name="Grigoriev I.V."/>
            <person name="Murat C."/>
            <person name="Martin F."/>
            <person name="Albertini E."/>
            <person name="Donnini D."/>
            <person name="Bonito G."/>
        </authorList>
    </citation>
    <scope>NUCLEOTIDE SEQUENCE [LARGE SCALE GENOMIC DNA]</scope>
    <source>
        <strain evidence="1 2">Sb_GMNB300</strain>
    </source>
</reference>
<comment type="caution">
    <text evidence="1">The sequence shown here is derived from an EMBL/GenBank/DDBJ whole genome shotgun (WGS) entry which is preliminary data.</text>
</comment>
<proteinExistence type="predicted"/>